<dbReference type="SUPFAM" id="SSF51445">
    <property type="entry name" value="(Trans)glycosidases"/>
    <property type="match status" value="1"/>
</dbReference>
<dbReference type="OrthoDB" id="9800955at2"/>
<dbReference type="AlphaFoldDB" id="A0A1E3LS20"/>
<dbReference type="InterPro" id="IPR017853">
    <property type="entry name" value="GH"/>
</dbReference>
<gene>
    <name evidence="6" type="ORF">BFL28_05565</name>
</gene>
<dbReference type="InterPro" id="IPR018087">
    <property type="entry name" value="Glyco_hydro_5_CS"/>
</dbReference>
<keyword evidence="1" id="KW-0732">Signal</keyword>
<evidence type="ECO:0000256" key="2">
    <source>
        <dbReference type="ARBA" id="ARBA00022801"/>
    </source>
</evidence>
<dbReference type="GO" id="GO:0005576">
    <property type="term" value="C:extracellular region"/>
    <property type="evidence" value="ECO:0007669"/>
    <property type="project" value="TreeGrafter"/>
</dbReference>
<evidence type="ECO:0000256" key="1">
    <source>
        <dbReference type="ARBA" id="ARBA00022729"/>
    </source>
</evidence>
<accession>A0A1E3LS20</accession>
<dbReference type="EMBL" id="MDDS01000068">
    <property type="protein sequence ID" value="ODP36541.1"/>
    <property type="molecule type" value="Genomic_DNA"/>
</dbReference>
<evidence type="ECO:0000313" key="7">
    <source>
        <dbReference type="Proteomes" id="UP000094487"/>
    </source>
</evidence>
<dbReference type="STRING" id="1888892.BFL28_05565"/>
<dbReference type="Proteomes" id="UP000094487">
    <property type="component" value="Unassembled WGS sequence"/>
</dbReference>
<proteinExistence type="inferred from homology"/>
<dbReference type="PANTHER" id="PTHR31297">
    <property type="entry name" value="GLUCAN ENDO-1,6-BETA-GLUCOSIDASE B"/>
    <property type="match status" value="1"/>
</dbReference>
<evidence type="ECO:0000259" key="5">
    <source>
        <dbReference type="Pfam" id="PF00150"/>
    </source>
</evidence>
<organism evidence="6 7">
    <name type="scientific">Sphingomonas turrisvirgatae</name>
    <dbReference type="NCBI Taxonomy" id="1888892"/>
    <lineage>
        <taxon>Bacteria</taxon>
        <taxon>Pseudomonadati</taxon>
        <taxon>Pseudomonadota</taxon>
        <taxon>Alphaproteobacteria</taxon>
        <taxon>Sphingomonadales</taxon>
        <taxon>Sphingomonadaceae</taxon>
        <taxon>Sphingomonas</taxon>
    </lineage>
</organism>
<dbReference type="GO" id="GO:0009251">
    <property type="term" value="P:glucan catabolic process"/>
    <property type="evidence" value="ECO:0007669"/>
    <property type="project" value="TreeGrafter"/>
</dbReference>
<comment type="caution">
    <text evidence="6">The sequence shown here is derived from an EMBL/GenBank/DDBJ whole genome shotgun (WGS) entry which is preliminary data.</text>
</comment>
<dbReference type="Pfam" id="PF00150">
    <property type="entry name" value="Cellulase"/>
    <property type="match status" value="1"/>
</dbReference>
<dbReference type="GO" id="GO:0009986">
    <property type="term" value="C:cell surface"/>
    <property type="evidence" value="ECO:0007669"/>
    <property type="project" value="TreeGrafter"/>
</dbReference>
<name>A0A1E3LS20_9SPHN</name>
<evidence type="ECO:0000256" key="3">
    <source>
        <dbReference type="ARBA" id="ARBA00023295"/>
    </source>
</evidence>
<dbReference type="PROSITE" id="PS00659">
    <property type="entry name" value="GLYCOSYL_HYDROL_F5"/>
    <property type="match status" value="1"/>
</dbReference>
<dbReference type="InterPro" id="IPR050386">
    <property type="entry name" value="Glycosyl_hydrolase_5"/>
</dbReference>
<keyword evidence="2 4" id="KW-0378">Hydrolase</keyword>
<protein>
    <submittedName>
        <fullName evidence="6">Glycoside hydrolase family 5</fullName>
    </submittedName>
</protein>
<feature type="domain" description="Glycoside hydrolase family 5" evidence="5">
    <location>
        <begin position="13"/>
        <end position="273"/>
    </location>
</feature>
<comment type="similarity">
    <text evidence="4">Belongs to the glycosyl hydrolase 5 (cellulase A) family.</text>
</comment>
<reference evidence="6 7" key="1">
    <citation type="submission" date="2016-08" db="EMBL/GenBank/DDBJ databases">
        <title>Draft genome of the agarase producing Sphingomonas sp. MCT13.</title>
        <authorList>
            <person name="D'Andrea M.M."/>
            <person name="Rossolini G.M."/>
            <person name="Thaller M.C."/>
        </authorList>
    </citation>
    <scope>NUCLEOTIDE SEQUENCE [LARGE SCALE GENOMIC DNA]</scope>
    <source>
        <strain evidence="6 7">MCT13</strain>
    </source>
</reference>
<dbReference type="Gene3D" id="3.20.20.80">
    <property type="entry name" value="Glycosidases"/>
    <property type="match status" value="1"/>
</dbReference>
<evidence type="ECO:0000256" key="4">
    <source>
        <dbReference type="RuleBase" id="RU361153"/>
    </source>
</evidence>
<dbReference type="InterPro" id="IPR001547">
    <property type="entry name" value="Glyco_hydro_5"/>
</dbReference>
<dbReference type="PANTHER" id="PTHR31297:SF17">
    <property type="entry name" value="ENDOGLUCANASE"/>
    <property type="match status" value="1"/>
</dbReference>
<sequence length="297" mass="32552">MGNHLETPDGIDWGRALVAADFTIIRDAGFRTVRIPVRWSAHAQTTAPYTIDAAWMAKVQGIIGWANAAGLNVILDMHHYEELNTSPATQAARFTEMWRQIGAAFSSAPSSIWFELINEPNLSLNDTNLVSILTPALAAIRTTNPTRPVIVAGQNTSGVNSLATLAMPSDPYIVPTFHDYDPVAFTHQGATWIGTLWPIGRTFGSATDVTQIRSNLDKVRAYIARTGRVPFMGEYGAIDLTEVPLSERVKYYDTVSAAYASIGIQSCAWAYTNTFRLREGNAWLPGMLEAVRTTTTQ</sequence>
<evidence type="ECO:0000313" key="6">
    <source>
        <dbReference type="EMBL" id="ODP36541.1"/>
    </source>
</evidence>
<keyword evidence="7" id="KW-1185">Reference proteome</keyword>
<keyword evidence="3 4" id="KW-0326">Glycosidase</keyword>
<dbReference type="GO" id="GO:0008422">
    <property type="term" value="F:beta-glucosidase activity"/>
    <property type="evidence" value="ECO:0007669"/>
    <property type="project" value="TreeGrafter"/>
</dbReference>